<dbReference type="EMBL" id="JACFYJ010000033">
    <property type="protein sequence ID" value="MEI5999388.1"/>
    <property type="molecule type" value="Genomic_DNA"/>
</dbReference>
<evidence type="ECO:0000313" key="2">
    <source>
        <dbReference type="EMBL" id="MEI5999388.1"/>
    </source>
</evidence>
<dbReference type="InterPro" id="IPR013573">
    <property type="entry name" value="Tscrpt_reg_YcdC_C"/>
</dbReference>
<dbReference type="RefSeq" id="WP_336599452.1">
    <property type="nucleotide sequence ID" value="NZ_JACFYJ010000033.1"/>
</dbReference>
<evidence type="ECO:0000259" key="1">
    <source>
        <dbReference type="Pfam" id="PF08362"/>
    </source>
</evidence>
<dbReference type="SUPFAM" id="SSF48498">
    <property type="entry name" value="Tetracyclin repressor-like, C-terminal domain"/>
    <property type="match status" value="1"/>
</dbReference>
<protein>
    <submittedName>
        <fullName evidence="2">TetR family transcriptional regulator C-terminal domain-containing protein</fullName>
    </submittedName>
</protein>
<evidence type="ECO:0000313" key="3">
    <source>
        <dbReference type="Proteomes" id="UP001386437"/>
    </source>
</evidence>
<accession>A0ABU8IUS8</accession>
<organism evidence="2 3">
    <name type="scientific">Paraburkholderia bengalensis</name>
    <dbReference type="NCBI Taxonomy" id="2747562"/>
    <lineage>
        <taxon>Bacteria</taxon>
        <taxon>Pseudomonadati</taxon>
        <taxon>Pseudomonadota</taxon>
        <taxon>Betaproteobacteria</taxon>
        <taxon>Burkholderiales</taxon>
        <taxon>Burkholderiaceae</taxon>
        <taxon>Paraburkholderia</taxon>
    </lineage>
</organism>
<gene>
    <name evidence="2" type="ORF">H3V53_19900</name>
</gene>
<dbReference type="Proteomes" id="UP001386437">
    <property type="component" value="Unassembled WGS sequence"/>
</dbReference>
<feature type="domain" description="Transcription regulator YcdC C-terminal" evidence="1">
    <location>
        <begin position="25"/>
        <end position="97"/>
    </location>
</feature>
<keyword evidence="3" id="KW-1185">Reference proteome</keyword>
<dbReference type="Pfam" id="PF08362">
    <property type="entry name" value="TetR_C_3"/>
    <property type="match status" value="1"/>
</dbReference>
<name>A0ABU8IUS8_9BURK</name>
<sequence>MSPIVVRRSSKSFFEQFPDAPSTADGCRSLIKHWIESGAIGPTNATHLLFAIWAMTQSYADFSAQVSFFIDSAKLSSSNCNTAEKLITGLVLAAVRPDARRAAVLPPAHAGG</sequence>
<comment type="caution">
    <text evidence="2">The sequence shown here is derived from an EMBL/GenBank/DDBJ whole genome shotgun (WGS) entry which is preliminary data.</text>
</comment>
<dbReference type="InterPro" id="IPR036271">
    <property type="entry name" value="Tet_transcr_reg_TetR-rel_C_sf"/>
</dbReference>
<dbReference type="Gene3D" id="1.10.357.10">
    <property type="entry name" value="Tetracycline Repressor, domain 2"/>
    <property type="match status" value="1"/>
</dbReference>
<reference evidence="2 3" key="1">
    <citation type="journal article" date="2022" name="Arch. Microbiol.">
        <title>Paraburkholderia bengalensis sp. nov. isolated from roots of Oryza sativa, IR64.</title>
        <authorList>
            <person name="Nag P."/>
            <person name="Mondal N."/>
            <person name="Sarkar J."/>
            <person name="Das S."/>
        </authorList>
    </citation>
    <scope>NUCLEOTIDE SEQUENCE [LARGE SCALE GENOMIC DNA]</scope>
    <source>
        <strain evidence="2 3">IR64_4_BI</strain>
    </source>
</reference>
<proteinExistence type="predicted"/>